<organism evidence="6 7">
    <name type="scientific">Hymenobacter cellulosivorans</name>
    <dbReference type="NCBI Taxonomy" id="2932249"/>
    <lineage>
        <taxon>Bacteria</taxon>
        <taxon>Pseudomonadati</taxon>
        <taxon>Bacteroidota</taxon>
        <taxon>Cytophagia</taxon>
        <taxon>Cytophagales</taxon>
        <taxon>Hymenobacteraceae</taxon>
        <taxon>Hymenobacter</taxon>
    </lineage>
</organism>
<dbReference type="SUPFAM" id="SSF51161">
    <property type="entry name" value="Trimeric LpxA-like enzymes"/>
    <property type="match status" value="1"/>
</dbReference>
<proteinExistence type="inferred from homology"/>
<dbReference type="RefSeq" id="WP_244723405.1">
    <property type="nucleotide sequence ID" value="NZ_CP095049.1"/>
</dbReference>
<dbReference type="NCBIfam" id="TIGR03570">
    <property type="entry name" value="NeuD_NnaD"/>
    <property type="match status" value="1"/>
</dbReference>
<dbReference type="InterPro" id="IPR041561">
    <property type="entry name" value="PglD_N"/>
</dbReference>
<dbReference type="InterPro" id="IPR001451">
    <property type="entry name" value="Hexapep"/>
</dbReference>
<dbReference type="EMBL" id="CP095049">
    <property type="protein sequence ID" value="UOQ55170.1"/>
    <property type="molecule type" value="Genomic_DNA"/>
</dbReference>
<protein>
    <submittedName>
        <fullName evidence="6">NeuD/PglB/VioB family sugar acetyltransferase</fullName>
    </submittedName>
</protein>
<reference evidence="6 7" key="1">
    <citation type="submission" date="2022-04" db="EMBL/GenBank/DDBJ databases">
        <title>Hymenobacter sp. isolated from the air.</title>
        <authorList>
            <person name="Won M."/>
            <person name="Lee C.-M."/>
            <person name="Woen H.-Y."/>
            <person name="Kwon S.-W."/>
        </authorList>
    </citation>
    <scope>NUCLEOTIDE SEQUENCE [LARGE SCALE GENOMIC DNA]</scope>
    <source>
        <strain evidence="7">5116 S-27</strain>
    </source>
</reference>
<evidence type="ECO:0000313" key="7">
    <source>
        <dbReference type="Proteomes" id="UP000831785"/>
    </source>
</evidence>
<feature type="domain" description="PglD N-terminal" evidence="5">
    <location>
        <begin position="2"/>
        <end position="79"/>
    </location>
</feature>
<dbReference type="InterPro" id="IPR011004">
    <property type="entry name" value="Trimer_LpxA-like_sf"/>
</dbReference>
<dbReference type="Proteomes" id="UP000831785">
    <property type="component" value="Chromosome"/>
</dbReference>
<keyword evidence="2" id="KW-0808">Transferase</keyword>
<dbReference type="PROSITE" id="PS00101">
    <property type="entry name" value="HEXAPEP_TRANSFERASES"/>
    <property type="match status" value="1"/>
</dbReference>
<evidence type="ECO:0000313" key="6">
    <source>
        <dbReference type="EMBL" id="UOQ55170.1"/>
    </source>
</evidence>
<evidence type="ECO:0000256" key="3">
    <source>
        <dbReference type="ARBA" id="ARBA00022737"/>
    </source>
</evidence>
<dbReference type="InterPro" id="IPR020019">
    <property type="entry name" value="AcTrfase_PglD-like"/>
</dbReference>
<dbReference type="InterPro" id="IPR050179">
    <property type="entry name" value="Trans_hexapeptide_repeat"/>
</dbReference>
<gene>
    <name evidence="6" type="ORF">MUN80_10530</name>
</gene>
<keyword evidence="7" id="KW-1185">Reference proteome</keyword>
<evidence type="ECO:0000256" key="1">
    <source>
        <dbReference type="ARBA" id="ARBA00007274"/>
    </source>
</evidence>
<keyword evidence="4" id="KW-0012">Acyltransferase</keyword>
<evidence type="ECO:0000259" key="5">
    <source>
        <dbReference type="Pfam" id="PF17836"/>
    </source>
</evidence>
<sequence>MLIIGARGHAIELLHAFENVWQPDTVAFYDDVTPNMPDKVFDSYPLLKSPREAADWLAMDCRFVLGVGGVKVRQMLARKFEALGGELTSALAATAMISRYASSLGPGLNVMQQALISPNAQVGEGTLLNTACSIHHDVVVGAFCEIAPGARLLGNVQVGDLCFVGANATVLPRVRLGNHVVVGAGAVVNQDVPDHTTVVGVPARPLASKR</sequence>
<evidence type="ECO:0000256" key="4">
    <source>
        <dbReference type="ARBA" id="ARBA00023315"/>
    </source>
</evidence>
<dbReference type="Gene3D" id="2.160.10.10">
    <property type="entry name" value="Hexapeptide repeat proteins"/>
    <property type="match status" value="1"/>
</dbReference>
<comment type="similarity">
    <text evidence="1">Belongs to the transferase hexapeptide repeat family.</text>
</comment>
<keyword evidence="3" id="KW-0677">Repeat</keyword>
<dbReference type="Pfam" id="PF00132">
    <property type="entry name" value="Hexapep"/>
    <property type="match status" value="1"/>
</dbReference>
<name>A0ABY4FF48_9BACT</name>
<dbReference type="InterPro" id="IPR018357">
    <property type="entry name" value="Hexapep_transf_CS"/>
</dbReference>
<dbReference type="Pfam" id="PF17836">
    <property type="entry name" value="PglD_N"/>
    <property type="match status" value="1"/>
</dbReference>
<dbReference type="Gene3D" id="3.40.50.20">
    <property type="match status" value="1"/>
</dbReference>
<evidence type="ECO:0000256" key="2">
    <source>
        <dbReference type="ARBA" id="ARBA00022679"/>
    </source>
</evidence>
<accession>A0ABY4FF48</accession>
<dbReference type="PANTHER" id="PTHR43300">
    <property type="entry name" value="ACETYLTRANSFERASE"/>
    <property type="match status" value="1"/>
</dbReference>
<dbReference type="CDD" id="cd03360">
    <property type="entry name" value="LbH_AT_putative"/>
    <property type="match status" value="1"/>
</dbReference>